<name>A0ABW3ADI3_9ACTN</name>
<dbReference type="Gene3D" id="3.40.50.1820">
    <property type="entry name" value="alpha/beta hydrolase"/>
    <property type="match status" value="1"/>
</dbReference>
<organism evidence="2 3">
    <name type="scientific">Micromonospora azadirachtae</name>
    <dbReference type="NCBI Taxonomy" id="1970735"/>
    <lineage>
        <taxon>Bacteria</taxon>
        <taxon>Bacillati</taxon>
        <taxon>Actinomycetota</taxon>
        <taxon>Actinomycetes</taxon>
        <taxon>Micromonosporales</taxon>
        <taxon>Micromonosporaceae</taxon>
        <taxon>Micromonospora</taxon>
    </lineage>
</organism>
<sequence length="91" mass="10058">PAPLLFVHGTADPIVPLAVGRAAYDRAPGPAAFVSVLDQGHGEYLIPGKPGFEQVFATMTDFLRWTLYGDREARDRLRTDAQSPLTRYESR</sequence>
<proteinExistence type="predicted"/>
<dbReference type="Proteomes" id="UP001597053">
    <property type="component" value="Unassembled WGS sequence"/>
</dbReference>
<feature type="non-terminal residue" evidence="2">
    <location>
        <position position="1"/>
    </location>
</feature>
<dbReference type="InterPro" id="IPR029058">
    <property type="entry name" value="AB_hydrolase_fold"/>
</dbReference>
<dbReference type="EMBL" id="JBHTHM010003056">
    <property type="protein sequence ID" value="MFD0788743.1"/>
    <property type="molecule type" value="Genomic_DNA"/>
</dbReference>
<keyword evidence="3" id="KW-1185">Reference proteome</keyword>
<dbReference type="SUPFAM" id="SSF53474">
    <property type="entry name" value="alpha/beta-Hydrolases"/>
    <property type="match status" value="1"/>
</dbReference>
<comment type="caution">
    <text evidence="2">The sequence shown here is derived from an EMBL/GenBank/DDBJ whole genome shotgun (WGS) entry which is preliminary data.</text>
</comment>
<reference evidence="3" key="1">
    <citation type="journal article" date="2019" name="Int. J. Syst. Evol. Microbiol.">
        <title>The Global Catalogue of Microorganisms (GCM) 10K type strain sequencing project: providing services to taxonomists for standard genome sequencing and annotation.</title>
        <authorList>
            <consortium name="The Broad Institute Genomics Platform"/>
            <consortium name="The Broad Institute Genome Sequencing Center for Infectious Disease"/>
            <person name="Wu L."/>
            <person name="Ma J."/>
        </authorList>
    </citation>
    <scope>NUCLEOTIDE SEQUENCE [LARGE SCALE GENOMIC DNA]</scope>
    <source>
        <strain evidence="3">JCM 32148</strain>
    </source>
</reference>
<dbReference type="Pfam" id="PF08386">
    <property type="entry name" value="Abhydrolase_4"/>
    <property type="match status" value="1"/>
</dbReference>
<evidence type="ECO:0000313" key="2">
    <source>
        <dbReference type="EMBL" id="MFD0788743.1"/>
    </source>
</evidence>
<gene>
    <name evidence="2" type="ORF">ACFQZ8_32905</name>
</gene>
<evidence type="ECO:0000259" key="1">
    <source>
        <dbReference type="Pfam" id="PF08386"/>
    </source>
</evidence>
<protein>
    <submittedName>
        <fullName evidence="2">Alpha/beta hydrolase</fullName>
    </submittedName>
</protein>
<accession>A0ABW3ADI3</accession>
<dbReference type="GO" id="GO:0016787">
    <property type="term" value="F:hydrolase activity"/>
    <property type="evidence" value="ECO:0007669"/>
    <property type="project" value="UniProtKB-KW"/>
</dbReference>
<evidence type="ECO:0000313" key="3">
    <source>
        <dbReference type="Proteomes" id="UP001597053"/>
    </source>
</evidence>
<feature type="domain" description="Peptidase S33 tripeptidyl aminopeptidase-like C-terminal" evidence="1">
    <location>
        <begin position="2"/>
        <end position="54"/>
    </location>
</feature>
<keyword evidence="2" id="KW-0378">Hydrolase</keyword>
<dbReference type="InterPro" id="IPR013595">
    <property type="entry name" value="Pept_S33_TAP-like_C"/>
</dbReference>